<protein>
    <recommendedName>
        <fullName evidence="4">Nucleotide-diphospho-sugar transferase domain-containing protein</fullName>
    </recommendedName>
</protein>
<comment type="caution">
    <text evidence="2">The sequence shown here is derived from an EMBL/GenBank/DDBJ whole genome shotgun (WGS) entry which is preliminary data.</text>
</comment>
<evidence type="ECO:0008006" key="4">
    <source>
        <dbReference type="Google" id="ProtNLM"/>
    </source>
</evidence>
<reference evidence="2" key="1">
    <citation type="submission" date="2021-11" db="EMBL/GenBank/DDBJ databases">
        <authorList>
            <consortium name="Genoscope - CEA"/>
            <person name="William W."/>
        </authorList>
    </citation>
    <scope>NUCLEOTIDE SEQUENCE</scope>
</reference>
<sequence>MTPLRLLPLLGTVACLDYAADLASYREKCKSKPNTAFCWMDDPGNVDGSCRFAARAGLVSMGASSVGPRLDLRFDNGKAWTAVPHALTGSKAHAFSSKPRLCALATEQTDPSPSLLLIANNVDYVFRLWPYFINKVMWASSTRHRLSIWIGELPKIVAAKSGDGCRASKQKQSLYSRRLKQSYYGSPRQKSSNHHAKMLAAYRLLADPYVTGLYYVDMDAYVRPDALFSSVPSLFRKVHYDDVVDVLFENARDQSLFWHLHGDTFYLRDVALSRIFLKARGRQRLKTQEWLERRCGFKDQYSLWHAVLGMAGAAGCMEYDGEIYRNFTYQEALHIDKNEWKALKMTCGGRQKRCPEFRFCRDKYDLARQHFVHSNIDAGATRRFRYDVGGGWRADVVVADLSGGPEGDDDAVDKSDLLGMLGLLHVGADRVLGQLPPLEETPPSSGVSVGWLLFLLPGVLAAAWRCRCRQEPEDEAFSAYGTRRPALRKFI</sequence>
<organism evidence="2 3">
    <name type="scientific">Pelagomonas calceolata</name>
    <dbReference type="NCBI Taxonomy" id="35677"/>
    <lineage>
        <taxon>Eukaryota</taxon>
        <taxon>Sar</taxon>
        <taxon>Stramenopiles</taxon>
        <taxon>Ochrophyta</taxon>
        <taxon>Pelagophyceae</taxon>
        <taxon>Pelagomonadales</taxon>
        <taxon>Pelagomonadaceae</taxon>
        <taxon>Pelagomonas</taxon>
    </lineage>
</organism>
<feature type="signal peptide" evidence="1">
    <location>
        <begin position="1"/>
        <end position="15"/>
    </location>
</feature>
<gene>
    <name evidence="2" type="ORF">PECAL_3P00440</name>
</gene>
<evidence type="ECO:0000313" key="2">
    <source>
        <dbReference type="EMBL" id="CAH0370175.1"/>
    </source>
</evidence>
<dbReference type="Proteomes" id="UP000789595">
    <property type="component" value="Unassembled WGS sequence"/>
</dbReference>
<evidence type="ECO:0000256" key="1">
    <source>
        <dbReference type="SAM" id="SignalP"/>
    </source>
</evidence>
<keyword evidence="3" id="KW-1185">Reference proteome</keyword>
<name>A0A8J2SDY0_9STRA</name>
<feature type="chain" id="PRO_5035315864" description="Nucleotide-diphospho-sugar transferase domain-containing protein" evidence="1">
    <location>
        <begin position="16"/>
        <end position="491"/>
    </location>
</feature>
<dbReference type="EMBL" id="CAKKNE010000003">
    <property type="protein sequence ID" value="CAH0370175.1"/>
    <property type="molecule type" value="Genomic_DNA"/>
</dbReference>
<accession>A0A8J2SDY0</accession>
<keyword evidence="1" id="KW-0732">Signal</keyword>
<evidence type="ECO:0000313" key="3">
    <source>
        <dbReference type="Proteomes" id="UP000789595"/>
    </source>
</evidence>
<dbReference type="OrthoDB" id="204400at2759"/>
<proteinExistence type="predicted"/>
<dbReference type="AlphaFoldDB" id="A0A8J2SDY0"/>